<dbReference type="InterPro" id="IPR000210">
    <property type="entry name" value="BTB/POZ_dom"/>
</dbReference>
<name>A0A9P8U009_9HYPO</name>
<evidence type="ECO:0000259" key="3">
    <source>
        <dbReference type="PROSITE" id="PS50097"/>
    </source>
</evidence>
<accession>A0A9P8U009</accession>
<evidence type="ECO:0000256" key="2">
    <source>
        <dbReference type="SAM" id="MobiDB-lite"/>
    </source>
</evidence>
<proteinExistence type="predicted"/>
<protein>
    <recommendedName>
        <fullName evidence="3">BTB domain-containing protein</fullName>
    </recommendedName>
</protein>
<evidence type="ECO:0000313" key="4">
    <source>
        <dbReference type="EMBL" id="KAH6610059.1"/>
    </source>
</evidence>
<dbReference type="PANTHER" id="PTHR47843:SF5">
    <property type="entry name" value="BTB_POZ DOMAIN PROTEIN"/>
    <property type="match status" value="1"/>
</dbReference>
<dbReference type="SMART" id="SM00225">
    <property type="entry name" value="BTB"/>
    <property type="match status" value="1"/>
</dbReference>
<reference evidence="4" key="1">
    <citation type="submission" date="2021-08" db="EMBL/GenBank/DDBJ databases">
        <title>Chromosome-Level Trichoderma cornu-damae using Hi-C Data.</title>
        <authorList>
            <person name="Kim C.S."/>
        </authorList>
    </citation>
    <scope>NUCLEOTIDE SEQUENCE</scope>
    <source>
        <strain evidence="4">KA19-0412C</strain>
    </source>
</reference>
<dbReference type="CDD" id="cd18186">
    <property type="entry name" value="BTB_POZ_ZBTB_KLHL-like"/>
    <property type="match status" value="1"/>
</dbReference>
<dbReference type="Proteomes" id="UP000827724">
    <property type="component" value="Unassembled WGS sequence"/>
</dbReference>
<evidence type="ECO:0000256" key="1">
    <source>
        <dbReference type="SAM" id="Coils"/>
    </source>
</evidence>
<feature type="coiled-coil region" evidence="1">
    <location>
        <begin position="236"/>
        <end position="263"/>
    </location>
</feature>
<dbReference type="InterPro" id="IPR011333">
    <property type="entry name" value="SKP1/BTB/POZ_sf"/>
</dbReference>
<dbReference type="EMBL" id="JAIWOZ010000001">
    <property type="protein sequence ID" value="KAH6610059.1"/>
    <property type="molecule type" value="Genomic_DNA"/>
</dbReference>
<sequence>MAAFQAGIDFRQLMRSGQFSDLTLVCQGQEFKIHKLVACPQSPVFAAAVKGEFKYQEAKTGVIQIELFDAETVRRMVEFLYTGNYDSISPEQTQAVASTPRDVKKSQASLPADTTGTAPPAPAQDTLHHVRVNAIADYYGIKGLTLLANQKFQQAYQNKWDAKAFVGSAKEALGVTGDKSLHRMMALLVAQNMKELLGSGQLSGLVGDFAVEILRYQAKKLATVEREQSQRFVQQQMQLEARCQAAEARLDRVTENIGKLVATMCERDFCRNGACGGDFGCYIEQVGEELEPAYVLRCSWCRCRHP</sequence>
<keyword evidence="5" id="KW-1185">Reference proteome</keyword>
<comment type="caution">
    <text evidence="4">The sequence shown here is derived from an EMBL/GenBank/DDBJ whole genome shotgun (WGS) entry which is preliminary data.</text>
</comment>
<dbReference type="PROSITE" id="PS50097">
    <property type="entry name" value="BTB"/>
    <property type="match status" value="1"/>
</dbReference>
<feature type="region of interest" description="Disordered" evidence="2">
    <location>
        <begin position="91"/>
        <end position="124"/>
    </location>
</feature>
<dbReference type="Gene3D" id="3.30.710.10">
    <property type="entry name" value="Potassium Channel Kv1.1, Chain A"/>
    <property type="match status" value="1"/>
</dbReference>
<keyword evidence="1" id="KW-0175">Coiled coil</keyword>
<dbReference type="SUPFAM" id="SSF54695">
    <property type="entry name" value="POZ domain"/>
    <property type="match status" value="1"/>
</dbReference>
<organism evidence="4 5">
    <name type="scientific">Trichoderma cornu-damae</name>
    <dbReference type="NCBI Taxonomy" id="654480"/>
    <lineage>
        <taxon>Eukaryota</taxon>
        <taxon>Fungi</taxon>
        <taxon>Dikarya</taxon>
        <taxon>Ascomycota</taxon>
        <taxon>Pezizomycotina</taxon>
        <taxon>Sordariomycetes</taxon>
        <taxon>Hypocreomycetidae</taxon>
        <taxon>Hypocreales</taxon>
        <taxon>Hypocreaceae</taxon>
        <taxon>Trichoderma</taxon>
    </lineage>
</organism>
<dbReference type="PANTHER" id="PTHR47843">
    <property type="entry name" value="BTB DOMAIN-CONTAINING PROTEIN-RELATED"/>
    <property type="match status" value="1"/>
</dbReference>
<feature type="domain" description="BTB" evidence="3">
    <location>
        <begin position="20"/>
        <end position="89"/>
    </location>
</feature>
<dbReference type="OrthoDB" id="1022638at2759"/>
<dbReference type="Pfam" id="PF00651">
    <property type="entry name" value="BTB"/>
    <property type="match status" value="1"/>
</dbReference>
<dbReference type="AlphaFoldDB" id="A0A9P8U009"/>
<evidence type="ECO:0000313" key="5">
    <source>
        <dbReference type="Proteomes" id="UP000827724"/>
    </source>
</evidence>
<gene>
    <name evidence="4" type="ORF">Trco_000079</name>
</gene>